<dbReference type="InterPro" id="IPR008862">
    <property type="entry name" value="Tcp11"/>
</dbReference>
<evidence type="ECO:0000256" key="1">
    <source>
        <dbReference type="SAM" id="Coils"/>
    </source>
</evidence>
<protein>
    <submittedName>
        <fullName evidence="2">Uncharacterized protein</fullName>
    </submittedName>
</protein>
<dbReference type="Pfam" id="PF05794">
    <property type="entry name" value="Tcp11"/>
    <property type="match status" value="1"/>
</dbReference>
<dbReference type="GO" id="GO:0007165">
    <property type="term" value="P:signal transduction"/>
    <property type="evidence" value="ECO:0007669"/>
    <property type="project" value="TreeGrafter"/>
</dbReference>
<name>A0A6C0CR41_9ZZZZ</name>
<evidence type="ECO:0000313" key="2">
    <source>
        <dbReference type="EMBL" id="QHT05935.1"/>
    </source>
</evidence>
<dbReference type="PANTHER" id="PTHR12832:SF11">
    <property type="entry name" value="LD23868P"/>
    <property type="match status" value="1"/>
</dbReference>
<keyword evidence="1" id="KW-0175">Coiled coil</keyword>
<organism evidence="2">
    <name type="scientific">viral metagenome</name>
    <dbReference type="NCBI Taxonomy" id="1070528"/>
    <lineage>
        <taxon>unclassified sequences</taxon>
        <taxon>metagenomes</taxon>
        <taxon>organismal metagenomes</taxon>
    </lineage>
</organism>
<dbReference type="AlphaFoldDB" id="A0A6C0CR41"/>
<accession>A0A6C0CR41</accession>
<dbReference type="PANTHER" id="PTHR12832">
    <property type="entry name" value="TESTIS-SPECIFIC PROTEIN PBS13 T-COMPLEX 11"/>
    <property type="match status" value="1"/>
</dbReference>
<dbReference type="EMBL" id="MN739461">
    <property type="protein sequence ID" value="QHT05935.1"/>
    <property type="molecule type" value="Genomic_DNA"/>
</dbReference>
<reference evidence="2" key="1">
    <citation type="journal article" date="2020" name="Nature">
        <title>Giant virus diversity and host interactions through global metagenomics.</title>
        <authorList>
            <person name="Schulz F."/>
            <person name="Roux S."/>
            <person name="Paez-Espino D."/>
            <person name="Jungbluth S."/>
            <person name="Walsh D.A."/>
            <person name="Denef V.J."/>
            <person name="McMahon K.D."/>
            <person name="Konstantinidis K.T."/>
            <person name="Eloe-Fadrosh E.A."/>
            <person name="Kyrpides N.C."/>
            <person name="Woyke T."/>
        </authorList>
    </citation>
    <scope>NUCLEOTIDE SEQUENCE</scope>
    <source>
        <strain evidence="2">GVMAG-M-3300021425-14</strain>
    </source>
</reference>
<proteinExistence type="predicted"/>
<sequence length="174" mass="20609">MSQVQEKENECDLTEKEQKKIDRLNKQIEDTYKKAFFDLLEQKTKAEPPDYIWIEKLYEELRNKLTVILKKGSALRVEIEESMDPQIFSQMIRNKAFNGNDLYNLVNYVFEKCKQLGSPGRDKDVDEKFNELIEMMKNNAVFAEIVPVFIKNANDCIDWIYKDMSDFSKKISKK</sequence>
<feature type="coiled-coil region" evidence="1">
    <location>
        <begin position="4"/>
        <end position="34"/>
    </location>
</feature>